<comment type="function">
    <text evidence="8">Catalyzes the hydrolysis of complex carboxylic polyesters found in the cell wall of plants. Degrades cutin, a macromolecule that forms the structure of the plant cuticle.</text>
</comment>
<evidence type="ECO:0000313" key="10">
    <source>
        <dbReference type="Proteomes" id="UP001601992"/>
    </source>
</evidence>
<evidence type="ECO:0000256" key="2">
    <source>
        <dbReference type="ARBA" id="ARBA00007534"/>
    </source>
</evidence>
<evidence type="ECO:0000256" key="5">
    <source>
        <dbReference type="ARBA" id="ARBA00022729"/>
    </source>
</evidence>
<dbReference type="PROSITE" id="PS00155">
    <property type="entry name" value="CUTINASE_1"/>
    <property type="match status" value="1"/>
</dbReference>
<dbReference type="SUPFAM" id="SSF53474">
    <property type="entry name" value="alpha/beta-Hydrolases"/>
    <property type="match status" value="1"/>
</dbReference>
<keyword evidence="6 8" id="KW-0378">Hydrolase</keyword>
<gene>
    <name evidence="9" type="ORF">ACFYXQ_22400</name>
</gene>
<dbReference type="Proteomes" id="UP001601992">
    <property type="component" value="Unassembled WGS sequence"/>
</dbReference>
<dbReference type="EC" id="3.1.1.-" evidence="8"/>
<evidence type="ECO:0000256" key="1">
    <source>
        <dbReference type="ARBA" id="ARBA00004613"/>
    </source>
</evidence>
<dbReference type="InterPro" id="IPR029058">
    <property type="entry name" value="AB_hydrolase_fold"/>
</dbReference>
<keyword evidence="7" id="KW-1015">Disulfide bond</keyword>
<comment type="caution">
    <text evidence="9">The sequence shown here is derived from an EMBL/GenBank/DDBJ whole genome shotgun (WGS) entry which is preliminary data.</text>
</comment>
<feature type="signal peptide" evidence="8">
    <location>
        <begin position="1"/>
        <end position="30"/>
    </location>
</feature>
<evidence type="ECO:0000256" key="4">
    <source>
        <dbReference type="ARBA" id="ARBA00022525"/>
    </source>
</evidence>
<organism evidence="9 10">
    <name type="scientific">Nocardia jiangxiensis</name>
    <dbReference type="NCBI Taxonomy" id="282685"/>
    <lineage>
        <taxon>Bacteria</taxon>
        <taxon>Bacillati</taxon>
        <taxon>Actinomycetota</taxon>
        <taxon>Actinomycetes</taxon>
        <taxon>Mycobacteriales</taxon>
        <taxon>Nocardiaceae</taxon>
        <taxon>Nocardia</taxon>
    </lineage>
</organism>
<dbReference type="RefSeq" id="WP_040820957.1">
    <property type="nucleotide sequence ID" value="NZ_JBIAQY010000007.1"/>
</dbReference>
<dbReference type="InterPro" id="IPR043580">
    <property type="entry name" value="CUTINASE_1"/>
</dbReference>
<keyword evidence="3 8" id="KW-0719">Serine esterase</keyword>
<evidence type="ECO:0000256" key="7">
    <source>
        <dbReference type="ARBA" id="ARBA00023157"/>
    </source>
</evidence>
<proteinExistence type="inferred from homology"/>
<dbReference type="PANTHER" id="PTHR33630">
    <property type="entry name" value="CUTINASE RV1984C-RELATED-RELATED"/>
    <property type="match status" value="1"/>
</dbReference>
<dbReference type="Gene3D" id="3.40.50.1820">
    <property type="entry name" value="alpha/beta hydrolase"/>
    <property type="match status" value="1"/>
</dbReference>
<keyword evidence="10" id="KW-1185">Reference proteome</keyword>
<dbReference type="PANTHER" id="PTHR33630:SF9">
    <property type="entry name" value="CUTINASE 4"/>
    <property type="match status" value="1"/>
</dbReference>
<accession>A0ABW6S2K5</accession>
<evidence type="ECO:0000313" key="9">
    <source>
        <dbReference type="EMBL" id="MFF3570536.1"/>
    </source>
</evidence>
<evidence type="ECO:0000256" key="6">
    <source>
        <dbReference type="ARBA" id="ARBA00022801"/>
    </source>
</evidence>
<evidence type="ECO:0000256" key="8">
    <source>
        <dbReference type="RuleBase" id="RU361263"/>
    </source>
</evidence>
<evidence type="ECO:0000256" key="3">
    <source>
        <dbReference type="ARBA" id="ARBA00022487"/>
    </source>
</evidence>
<dbReference type="EMBL" id="JBIAQY010000007">
    <property type="protein sequence ID" value="MFF3570536.1"/>
    <property type="molecule type" value="Genomic_DNA"/>
</dbReference>
<protein>
    <recommendedName>
        <fullName evidence="8">Cutinase</fullName>
        <ecNumber evidence="8">3.1.1.-</ecNumber>
    </recommendedName>
</protein>
<sequence>MEPRWLVRFACAAILAATVSVVMPARQASAVVCPDVEVVFARGTADVPPDFGAVGVSFITALRTQIPGRSIATYPVEYPASADFADRLAFARTVVNGIRNTQSHIESTAANCPRTRIVLGGYSQGAVVAGFATMASLPAGIPSQFAQYQSSIPLPMPPEVAPHVAAVVLFGKPSDRFMRDVGAPPIVIGPLYTPKATEYCVPGDTVCDGSPFPGRPNALHALYSVNGMTLAAAGFAASRL</sequence>
<keyword evidence="4 8" id="KW-0964">Secreted</keyword>
<dbReference type="Pfam" id="PF01083">
    <property type="entry name" value="Cutinase"/>
    <property type="match status" value="1"/>
</dbReference>
<dbReference type="SMART" id="SM01110">
    <property type="entry name" value="Cutinase"/>
    <property type="match status" value="1"/>
</dbReference>
<reference evidence="9 10" key="1">
    <citation type="submission" date="2024-10" db="EMBL/GenBank/DDBJ databases">
        <title>The Natural Products Discovery Center: Release of the First 8490 Sequenced Strains for Exploring Actinobacteria Biosynthetic Diversity.</title>
        <authorList>
            <person name="Kalkreuter E."/>
            <person name="Kautsar S.A."/>
            <person name="Yang D."/>
            <person name="Bader C.D."/>
            <person name="Teijaro C.N."/>
            <person name="Fluegel L."/>
            <person name="Davis C.M."/>
            <person name="Simpson J.R."/>
            <person name="Lauterbach L."/>
            <person name="Steele A.D."/>
            <person name="Gui C."/>
            <person name="Meng S."/>
            <person name="Li G."/>
            <person name="Viehrig K."/>
            <person name="Ye F."/>
            <person name="Su P."/>
            <person name="Kiefer A.F."/>
            <person name="Nichols A."/>
            <person name="Cepeda A.J."/>
            <person name="Yan W."/>
            <person name="Fan B."/>
            <person name="Jiang Y."/>
            <person name="Adhikari A."/>
            <person name="Zheng C.-J."/>
            <person name="Schuster L."/>
            <person name="Cowan T.M."/>
            <person name="Smanski M.J."/>
            <person name="Chevrette M.G."/>
            <person name="De Carvalho L.P.S."/>
            <person name="Shen B."/>
        </authorList>
    </citation>
    <scope>NUCLEOTIDE SEQUENCE [LARGE SCALE GENOMIC DNA]</scope>
    <source>
        <strain evidence="9 10">NPDC002593</strain>
    </source>
</reference>
<feature type="chain" id="PRO_5044983750" description="Cutinase" evidence="8">
    <location>
        <begin position="31"/>
        <end position="240"/>
    </location>
</feature>
<keyword evidence="5 8" id="KW-0732">Signal</keyword>
<comment type="subcellular location">
    <subcellularLocation>
        <location evidence="1 8">Secreted</location>
    </subcellularLocation>
</comment>
<dbReference type="InterPro" id="IPR000675">
    <property type="entry name" value="Cutinase/axe"/>
</dbReference>
<comment type="similarity">
    <text evidence="2 8">Belongs to the cutinase family.</text>
</comment>
<name>A0ABW6S2K5_9NOCA</name>